<sequence>MQRQTLSRTNMYGQRIFKAKERCFNSAMLSTSVNNKKGRNLAGVLFSFRRLLSSQPLNREMGSGSSRLDSRFTRHRPEGQPRVGIAAFLCGGAAAAASCSDPPQIEHKPTEKSIIQATLSGSLISSNIQISVKESSLDITQGNRSSSSTSVDNLSSQTNNGANSSSSTSVDNLSHQTNNGANSDNLENFYGQIYHSRTVSDLPSASIQHESTDTVSPLCKVANCTSQHDSFSLLSFASSTNQLQPLDLRANEILANPSESVSIPTSDTDHVPTLPSVSTTIFPAEDLLVASSLGSDAPTSTGSSEERTGSVLQVDLVSLSSDVSSNPGERSSSESRRNTRRLFWDAFSRQSYRTLDSTPLFSSPENSDLGYQDRWLLDIGDRAFRDSDDDDSIYLRRRRHGLNGVSWHSRSEIRERLRFGLSNNDGQRCPSGLHNDGTCSCTLLVTEVSSITRIFVLAEALFEVLDEIHRQRGSLPHSFASVTAPESVVSSLPTKIHKKVETALSIDNVEQRIYYGNSLPFRCYICLADYENGDAIRILPCHHEYHMICVDKWLKEIHRVCPLCRRDVSEGVSPSSVPNQ</sequence>
<dbReference type="FunFam" id="3.30.40.10:FF:000388">
    <property type="entry name" value="Putative RING zinc finger domain superfamily protein"/>
    <property type="match status" value="1"/>
</dbReference>
<evidence type="ECO:0000313" key="11">
    <source>
        <dbReference type="EMBL" id="KAG6473305.1"/>
    </source>
</evidence>
<feature type="domain" description="RING-type" evidence="10">
    <location>
        <begin position="523"/>
        <end position="565"/>
    </location>
</feature>
<dbReference type="PANTHER" id="PTHR47168:SF1">
    <property type="entry name" value="OS02G0798600 PROTEIN"/>
    <property type="match status" value="1"/>
</dbReference>
<dbReference type="Proteomes" id="UP000734854">
    <property type="component" value="Unassembled WGS sequence"/>
</dbReference>
<dbReference type="InterPro" id="IPR001841">
    <property type="entry name" value="Znf_RING"/>
</dbReference>
<gene>
    <name evidence="11" type="ORF">ZIOFF_067219</name>
</gene>
<feature type="region of interest" description="Disordered" evidence="9">
    <location>
        <begin position="57"/>
        <end position="77"/>
    </location>
</feature>
<evidence type="ECO:0000259" key="10">
    <source>
        <dbReference type="PROSITE" id="PS50089"/>
    </source>
</evidence>
<keyword evidence="3" id="KW-0479">Metal-binding</keyword>
<evidence type="ECO:0000256" key="1">
    <source>
        <dbReference type="ARBA" id="ARBA00004167"/>
    </source>
</evidence>
<keyword evidence="7" id="KW-0472">Membrane</keyword>
<evidence type="ECO:0000256" key="4">
    <source>
        <dbReference type="ARBA" id="ARBA00022771"/>
    </source>
</evidence>
<evidence type="ECO:0000256" key="6">
    <source>
        <dbReference type="ARBA" id="ARBA00022989"/>
    </source>
</evidence>
<proteinExistence type="predicted"/>
<evidence type="ECO:0000256" key="7">
    <source>
        <dbReference type="ARBA" id="ARBA00023136"/>
    </source>
</evidence>
<dbReference type="Pfam" id="PF13639">
    <property type="entry name" value="zf-RING_2"/>
    <property type="match status" value="1"/>
</dbReference>
<dbReference type="InterPro" id="IPR013083">
    <property type="entry name" value="Znf_RING/FYVE/PHD"/>
</dbReference>
<feature type="compositionally biased region" description="Low complexity" evidence="9">
    <location>
        <begin position="145"/>
        <end position="174"/>
    </location>
</feature>
<comment type="caution">
    <text evidence="11">The sequence shown here is derived from an EMBL/GenBank/DDBJ whole genome shotgun (WGS) entry which is preliminary data.</text>
</comment>
<evidence type="ECO:0000256" key="2">
    <source>
        <dbReference type="ARBA" id="ARBA00022692"/>
    </source>
</evidence>
<accession>A0A8J5C5I3</accession>
<keyword evidence="5" id="KW-0862">Zinc</keyword>
<feature type="compositionally biased region" description="Basic and acidic residues" evidence="9">
    <location>
        <begin position="68"/>
        <end position="77"/>
    </location>
</feature>
<keyword evidence="12" id="KW-1185">Reference proteome</keyword>
<evidence type="ECO:0000256" key="3">
    <source>
        <dbReference type="ARBA" id="ARBA00022723"/>
    </source>
</evidence>
<dbReference type="PANTHER" id="PTHR47168">
    <property type="entry name" value="RING ZINC FINGER DOMAIN SUPERFAMILY PROTEIN-RELATED"/>
    <property type="match status" value="1"/>
</dbReference>
<dbReference type="GO" id="GO:0008270">
    <property type="term" value="F:zinc ion binding"/>
    <property type="evidence" value="ECO:0007669"/>
    <property type="project" value="UniProtKB-KW"/>
</dbReference>
<dbReference type="InterPro" id="IPR051653">
    <property type="entry name" value="E3_ligase_sorting_rcpt"/>
</dbReference>
<dbReference type="SUPFAM" id="SSF57850">
    <property type="entry name" value="RING/U-box"/>
    <property type="match status" value="1"/>
</dbReference>
<evidence type="ECO:0000256" key="5">
    <source>
        <dbReference type="ARBA" id="ARBA00022833"/>
    </source>
</evidence>
<reference evidence="11 12" key="1">
    <citation type="submission" date="2020-08" db="EMBL/GenBank/DDBJ databases">
        <title>Plant Genome Project.</title>
        <authorList>
            <person name="Zhang R.-G."/>
        </authorList>
    </citation>
    <scope>NUCLEOTIDE SEQUENCE [LARGE SCALE GENOMIC DNA]</scope>
    <source>
        <tissue evidence="11">Rhizome</tissue>
    </source>
</reference>
<evidence type="ECO:0000313" key="12">
    <source>
        <dbReference type="Proteomes" id="UP000734854"/>
    </source>
</evidence>
<keyword evidence="6" id="KW-1133">Transmembrane helix</keyword>
<dbReference type="GO" id="GO:0016020">
    <property type="term" value="C:membrane"/>
    <property type="evidence" value="ECO:0007669"/>
    <property type="project" value="UniProtKB-SubCell"/>
</dbReference>
<keyword evidence="2" id="KW-0812">Transmembrane</keyword>
<feature type="compositionally biased region" description="Polar residues" evidence="9">
    <location>
        <begin position="175"/>
        <end position="185"/>
    </location>
</feature>
<comment type="subcellular location">
    <subcellularLocation>
        <location evidence="1">Membrane</location>
        <topology evidence="1">Single-pass membrane protein</topology>
    </subcellularLocation>
</comment>
<evidence type="ECO:0000256" key="9">
    <source>
        <dbReference type="SAM" id="MobiDB-lite"/>
    </source>
</evidence>
<dbReference type="SMART" id="SM00184">
    <property type="entry name" value="RING"/>
    <property type="match status" value="1"/>
</dbReference>
<feature type="region of interest" description="Disordered" evidence="9">
    <location>
        <begin position="137"/>
        <end position="185"/>
    </location>
</feature>
<dbReference type="EMBL" id="JACMSC010000019">
    <property type="protein sequence ID" value="KAG6473305.1"/>
    <property type="molecule type" value="Genomic_DNA"/>
</dbReference>
<name>A0A8J5C5I3_ZINOF</name>
<dbReference type="AlphaFoldDB" id="A0A8J5C5I3"/>
<protein>
    <recommendedName>
        <fullName evidence="10">RING-type domain-containing protein</fullName>
    </recommendedName>
</protein>
<feature type="compositionally biased region" description="Polar residues" evidence="9">
    <location>
        <begin position="57"/>
        <end position="67"/>
    </location>
</feature>
<dbReference type="PROSITE" id="PS50089">
    <property type="entry name" value="ZF_RING_2"/>
    <property type="match status" value="1"/>
</dbReference>
<dbReference type="Gene3D" id="3.30.40.10">
    <property type="entry name" value="Zinc/RING finger domain, C3HC4 (zinc finger)"/>
    <property type="match status" value="1"/>
</dbReference>
<organism evidence="11 12">
    <name type="scientific">Zingiber officinale</name>
    <name type="common">Ginger</name>
    <name type="synonym">Amomum zingiber</name>
    <dbReference type="NCBI Taxonomy" id="94328"/>
    <lineage>
        <taxon>Eukaryota</taxon>
        <taxon>Viridiplantae</taxon>
        <taxon>Streptophyta</taxon>
        <taxon>Embryophyta</taxon>
        <taxon>Tracheophyta</taxon>
        <taxon>Spermatophyta</taxon>
        <taxon>Magnoliopsida</taxon>
        <taxon>Liliopsida</taxon>
        <taxon>Zingiberales</taxon>
        <taxon>Zingiberaceae</taxon>
        <taxon>Zingiber</taxon>
    </lineage>
</organism>
<keyword evidence="4 8" id="KW-0863">Zinc-finger</keyword>
<evidence type="ECO:0000256" key="8">
    <source>
        <dbReference type="PROSITE-ProRule" id="PRU00175"/>
    </source>
</evidence>